<gene>
    <name evidence="1" type="ORF">BECKFW1821A_GA0114235_107917</name>
</gene>
<proteinExistence type="predicted"/>
<dbReference type="EMBL" id="CAADEW010000079">
    <property type="protein sequence ID" value="VFJ58220.1"/>
    <property type="molecule type" value="Genomic_DNA"/>
</dbReference>
<accession>A0A450SW02</accession>
<name>A0A450SW02_9GAMM</name>
<protein>
    <submittedName>
        <fullName evidence="1">Uncharacterized protein</fullName>
    </submittedName>
</protein>
<organism evidence="1">
    <name type="scientific">Candidatus Kentrum sp. FW</name>
    <dbReference type="NCBI Taxonomy" id="2126338"/>
    <lineage>
        <taxon>Bacteria</taxon>
        <taxon>Pseudomonadati</taxon>
        <taxon>Pseudomonadota</taxon>
        <taxon>Gammaproteobacteria</taxon>
        <taxon>Candidatus Kentrum</taxon>
    </lineage>
</organism>
<sequence length="151" mass="17260">MDENEYRDTCQIVNPLACPFQKAVLTRQCGCEYLQHFHIAEREEVGCRMPLARERCVRLLGLFRGNARFALKLMDSPTVSLPHGKEIKAQAGGLRGLAKVMGIEGHARRIENVHGLVNKAMEVYGDMENLPYPEIVREIVHYEGRTRRGRR</sequence>
<reference evidence="1" key="1">
    <citation type="submission" date="2019-02" db="EMBL/GenBank/DDBJ databases">
        <authorList>
            <person name="Gruber-Vodicka R. H."/>
            <person name="Seah K. B. B."/>
        </authorList>
    </citation>
    <scope>NUCLEOTIDE SEQUENCE</scope>
    <source>
        <strain evidence="1">BECK_BZ15</strain>
    </source>
</reference>
<dbReference type="AlphaFoldDB" id="A0A450SW02"/>
<evidence type="ECO:0000313" key="1">
    <source>
        <dbReference type="EMBL" id="VFJ58220.1"/>
    </source>
</evidence>